<keyword evidence="2 5" id="KW-0812">Transmembrane</keyword>
<keyword evidence="4 5" id="KW-0472">Membrane</keyword>
<keyword evidence="8" id="KW-1185">Reference proteome</keyword>
<feature type="transmembrane region" description="Helical" evidence="5">
    <location>
        <begin position="15"/>
        <end position="41"/>
    </location>
</feature>
<dbReference type="PANTHER" id="PTHR21324">
    <property type="entry name" value="FASTING-INDUCIBLE INTEGRAL MEMBRANE PROTEIN TM6P1-RELATED"/>
    <property type="match status" value="1"/>
</dbReference>
<proteinExistence type="predicted"/>
<reference evidence="8" key="1">
    <citation type="submission" date="2023-07" db="EMBL/GenBank/DDBJ databases">
        <title>A draft genome of Kazachstania heterogenica Y-27499.</title>
        <authorList>
            <person name="Donic C."/>
            <person name="Kralova J.S."/>
            <person name="Fidel L."/>
            <person name="Ben-Dor S."/>
            <person name="Jung S."/>
        </authorList>
    </citation>
    <scope>NUCLEOTIDE SEQUENCE [LARGE SCALE GENOMIC DNA]</scope>
    <source>
        <strain evidence="8">Y27499</strain>
    </source>
</reference>
<protein>
    <recommendedName>
        <fullName evidence="6">CWH43-like N-terminal domain-containing protein</fullName>
    </recommendedName>
</protein>
<evidence type="ECO:0000313" key="8">
    <source>
        <dbReference type="Proteomes" id="UP001306508"/>
    </source>
</evidence>
<evidence type="ECO:0000256" key="2">
    <source>
        <dbReference type="ARBA" id="ARBA00022692"/>
    </source>
</evidence>
<gene>
    <name evidence="7" type="ORF">RI543_000429</name>
</gene>
<keyword evidence="3 5" id="KW-1133">Transmembrane helix</keyword>
<evidence type="ECO:0000256" key="1">
    <source>
        <dbReference type="ARBA" id="ARBA00004127"/>
    </source>
</evidence>
<dbReference type="AlphaFoldDB" id="A0AAN7WT07"/>
<sequence length="305" mass="34880">MSFARKSSSKMPTNWWFILPIVAFVPWYGMLIAMLICWAAQGYPMYWFMHGPKASPVYISDIGATNLRPLFISCAGWQGLGYFLTIICEYWQRGGFKNKKVLMAPGFTRHETRLLFASAIIGGLGEIALLMCSIFSTALYHHVHLAMVGVFVVLMFFSVCCHSTAYFIMGKYYALIHPLSKLSDSEIDLSNVLSRREWKGYIWNKYTLSATCKMVWLTLAVIWAICFGAISNDSRSACFEWLLAFWFGILFVILAIDFYLGSRFQTESLYFGSIPKEHLMQFPNYRYLVEAEDSDDSMTTTVDKA</sequence>
<comment type="caution">
    <text evidence="7">The sequence shown here is derived from an EMBL/GenBank/DDBJ whole genome shotgun (WGS) entry which is preliminary data.</text>
</comment>
<feature type="transmembrane region" description="Helical" evidence="5">
    <location>
        <begin position="243"/>
        <end position="260"/>
    </location>
</feature>
<dbReference type="EMBL" id="JAWIZZ010000015">
    <property type="protein sequence ID" value="KAK5782107.1"/>
    <property type="molecule type" value="Genomic_DNA"/>
</dbReference>
<dbReference type="GO" id="GO:0012505">
    <property type="term" value="C:endomembrane system"/>
    <property type="evidence" value="ECO:0007669"/>
    <property type="project" value="UniProtKB-SubCell"/>
</dbReference>
<feature type="domain" description="CWH43-like N-terminal" evidence="6">
    <location>
        <begin position="16"/>
        <end position="259"/>
    </location>
</feature>
<dbReference type="InterPro" id="IPR050911">
    <property type="entry name" value="DRAM/TMEM150_Autophagy_Mod"/>
</dbReference>
<feature type="transmembrane region" description="Helical" evidence="5">
    <location>
        <begin position="214"/>
        <end position="231"/>
    </location>
</feature>
<evidence type="ECO:0000256" key="3">
    <source>
        <dbReference type="ARBA" id="ARBA00022989"/>
    </source>
</evidence>
<dbReference type="GO" id="GO:0005886">
    <property type="term" value="C:plasma membrane"/>
    <property type="evidence" value="ECO:0007669"/>
    <property type="project" value="TreeGrafter"/>
</dbReference>
<feature type="transmembrane region" description="Helical" evidence="5">
    <location>
        <begin position="112"/>
        <end position="139"/>
    </location>
</feature>
<evidence type="ECO:0000313" key="7">
    <source>
        <dbReference type="EMBL" id="KAK5782107.1"/>
    </source>
</evidence>
<dbReference type="PANTHER" id="PTHR21324:SF2">
    <property type="entry name" value="EG:22E5.9 PROTEIN"/>
    <property type="match status" value="1"/>
</dbReference>
<dbReference type="Proteomes" id="UP001306508">
    <property type="component" value="Unassembled WGS sequence"/>
</dbReference>
<evidence type="ECO:0000256" key="4">
    <source>
        <dbReference type="ARBA" id="ARBA00023136"/>
    </source>
</evidence>
<comment type="subcellular location">
    <subcellularLocation>
        <location evidence="1">Endomembrane system</location>
        <topology evidence="1">Multi-pass membrane protein</topology>
    </subcellularLocation>
</comment>
<dbReference type="InterPro" id="IPR019402">
    <property type="entry name" value="CWH43_N"/>
</dbReference>
<dbReference type="Pfam" id="PF10277">
    <property type="entry name" value="Frag1"/>
    <property type="match status" value="1"/>
</dbReference>
<name>A0AAN7WT07_9SACH</name>
<feature type="transmembrane region" description="Helical" evidence="5">
    <location>
        <begin position="145"/>
        <end position="168"/>
    </location>
</feature>
<evidence type="ECO:0000259" key="6">
    <source>
        <dbReference type="Pfam" id="PF10277"/>
    </source>
</evidence>
<accession>A0AAN7WT07</accession>
<evidence type="ECO:0000256" key="5">
    <source>
        <dbReference type="SAM" id="Phobius"/>
    </source>
</evidence>
<organism evidence="7 8">
    <name type="scientific">Arxiozyma heterogenica</name>
    <dbReference type="NCBI Taxonomy" id="278026"/>
    <lineage>
        <taxon>Eukaryota</taxon>
        <taxon>Fungi</taxon>
        <taxon>Dikarya</taxon>
        <taxon>Ascomycota</taxon>
        <taxon>Saccharomycotina</taxon>
        <taxon>Saccharomycetes</taxon>
        <taxon>Saccharomycetales</taxon>
        <taxon>Saccharomycetaceae</taxon>
        <taxon>Arxiozyma</taxon>
    </lineage>
</organism>